<evidence type="ECO:0000313" key="4">
    <source>
        <dbReference type="Proteomes" id="UP000184305"/>
    </source>
</evidence>
<dbReference type="OrthoDB" id="1445766at2"/>
<dbReference type="InterPro" id="IPR021309">
    <property type="entry name" value="YgaP-like_TM"/>
</dbReference>
<keyword evidence="1" id="KW-1133">Transmembrane helix</keyword>
<dbReference type="InterPro" id="IPR001763">
    <property type="entry name" value="Rhodanese-like_dom"/>
</dbReference>
<dbReference type="Pfam" id="PF11127">
    <property type="entry name" value="YgaP-like_TM"/>
    <property type="match status" value="1"/>
</dbReference>
<dbReference type="PROSITE" id="PS50206">
    <property type="entry name" value="RHODANESE_3"/>
    <property type="match status" value="1"/>
</dbReference>
<reference evidence="4" key="1">
    <citation type="submission" date="2016-11" db="EMBL/GenBank/DDBJ databases">
        <authorList>
            <person name="Varghese N."/>
            <person name="Submissions S."/>
        </authorList>
    </citation>
    <scope>NUCLEOTIDE SEQUENCE [LARGE SCALE GENOMIC DNA]</scope>
    <source>
        <strain evidence="4">CECT 8089</strain>
    </source>
</reference>
<organism evidence="3 4">
    <name type="scientific">Phytopseudomonas punonensis</name>
    <dbReference type="NCBI Taxonomy" id="1220495"/>
    <lineage>
        <taxon>Bacteria</taxon>
        <taxon>Pseudomonadati</taxon>
        <taxon>Pseudomonadota</taxon>
        <taxon>Gammaproteobacteria</taxon>
        <taxon>Pseudomonadales</taxon>
        <taxon>Pseudomonadaceae</taxon>
        <taxon>Phytopseudomonas</taxon>
    </lineage>
</organism>
<protein>
    <submittedName>
        <fullName evidence="3">Rhodanese-related sulfurtransferase</fullName>
    </submittedName>
</protein>
<feature type="transmembrane region" description="Helical" evidence="1">
    <location>
        <begin position="138"/>
        <end position="162"/>
    </location>
</feature>
<dbReference type="Gene3D" id="3.40.250.10">
    <property type="entry name" value="Rhodanese-like domain"/>
    <property type="match status" value="1"/>
</dbReference>
<dbReference type="EMBL" id="FRBQ01000005">
    <property type="protein sequence ID" value="SHM50341.1"/>
    <property type="molecule type" value="Genomic_DNA"/>
</dbReference>
<dbReference type="Proteomes" id="UP000184305">
    <property type="component" value="Unassembled WGS sequence"/>
</dbReference>
<keyword evidence="3" id="KW-0808">Transferase</keyword>
<name>A0A1M7JBR6_9GAMM</name>
<dbReference type="RefSeq" id="WP_073267010.1">
    <property type="nucleotide sequence ID" value="NZ_FRBQ01000005.1"/>
</dbReference>
<dbReference type="GO" id="GO:0004792">
    <property type="term" value="F:thiosulfate-cyanide sulfurtransferase activity"/>
    <property type="evidence" value="ECO:0007669"/>
    <property type="project" value="TreeGrafter"/>
</dbReference>
<dbReference type="PANTHER" id="PTHR44086">
    <property type="entry name" value="THIOSULFATE SULFURTRANSFERASE RDL2, MITOCHONDRIAL-RELATED"/>
    <property type="match status" value="1"/>
</dbReference>
<feature type="domain" description="Rhodanese" evidence="2">
    <location>
        <begin position="15"/>
        <end position="101"/>
    </location>
</feature>
<dbReference type="InterPro" id="IPR036873">
    <property type="entry name" value="Rhodanese-like_dom_sf"/>
</dbReference>
<evidence type="ECO:0000256" key="1">
    <source>
        <dbReference type="SAM" id="Phobius"/>
    </source>
</evidence>
<dbReference type="Gene3D" id="6.10.140.1340">
    <property type="match status" value="1"/>
</dbReference>
<dbReference type="SMART" id="SM00450">
    <property type="entry name" value="RHOD"/>
    <property type="match status" value="1"/>
</dbReference>
<evidence type="ECO:0000313" key="3">
    <source>
        <dbReference type="EMBL" id="SHM50341.1"/>
    </source>
</evidence>
<dbReference type="AlphaFoldDB" id="A0A1M7JBR6"/>
<keyword evidence="4" id="KW-1185">Reference proteome</keyword>
<keyword evidence="1" id="KW-0812">Transmembrane</keyword>
<dbReference type="SUPFAM" id="SSF52821">
    <property type="entry name" value="Rhodanese/Cell cycle control phosphatase"/>
    <property type="match status" value="1"/>
</dbReference>
<accession>A0A1M7JBR6</accession>
<keyword evidence="1" id="KW-0472">Membrane</keyword>
<feature type="transmembrane region" description="Helical" evidence="1">
    <location>
        <begin position="113"/>
        <end position="132"/>
    </location>
</feature>
<evidence type="ECO:0000259" key="2">
    <source>
        <dbReference type="PROSITE" id="PS50206"/>
    </source>
</evidence>
<dbReference type="PANTHER" id="PTHR44086:SF10">
    <property type="entry name" value="THIOSULFATE SULFURTRANSFERASE_RHODANESE-LIKE DOMAIN-CONTAINING PROTEIN 3"/>
    <property type="match status" value="1"/>
</dbReference>
<sequence length="172" mass="18133">MTLKTLSPVETQAAIDDGARLVDIRSADEHSRERIPGAMNIPLDRINDLPHDGGPIIFHCKSGMRTAANAVQLGDAAGDAPAYILGGGIDAWRQAGQPTFLDRSQPIEIMRQVQITAGALVLTGVLLGLLVAPGFFGLSAFVGGGLMFAGVTGWCGMARLLAVMPWNRRATV</sequence>
<dbReference type="STRING" id="1220495.SAMN05216288_3789"/>
<proteinExistence type="predicted"/>
<dbReference type="Pfam" id="PF00581">
    <property type="entry name" value="Rhodanese"/>
    <property type="match status" value="1"/>
</dbReference>
<gene>
    <name evidence="3" type="ORF">SAMN05216288_3789</name>
</gene>